<name>A0ABS3JFM8_9BACT</name>
<dbReference type="Proteomes" id="UP000664628">
    <property type="component" value="Unassembled WGS sequence"/>
</dbReference>
<keyword evidence="3" id="KW-0731">Sigma factor</keyword>
<evidence type="ECO:0000256" key="1">
    <source>
        <dbReference type="ARBA" id="ARBA00010641"/>
    </source>
</evidence>
<keyword evidence="4" id="KW-0238">DNA-binding</keyword>
<dbReference type="InterPro" id="IPR013249">
    <property type="entry name" value="RNA_pol_sigma70_r4_t2"/>
</dbReference>
<evidence type="ECO:0000313" key="9">
    <source>
        <dbReference type="Proteomes" id="UP000664628"/>
    </source>
</evidence>
<reference evidence="8 9" key="1">
    <citation type="submission" date="2021-03" db="EMBL/GenBank/DDBJ databases">
        <title>Fibrella sp. HMF5405 genome sequencing and assembly.</title>
        <authorList>
            <person name="Kang H."/>
            <person name="Kim H."/>
            <person name="Bae S."/>
            <person name="Joh K."/>
        </authorList>
    </citation>
    <scope>NUCLEOTIDE SEQUENCE [LARGE SCALE GENOMIC DNA]</scope>
    <source>
        <strain evidence="8 9">HMF5405</strain>
    </source>
</reference>
<evidence type="ECO:0000256" key="4">
    <source>
        <dbReference type="ARBA" id="ARBA00023125"/>
    </source>
</evidence>
<keyword evidence="9" id="KW-1185">Reference proteome</keyword>
<comment type="caution">
    <text evidence="8">The sequence shown here is derived from an EMBL/GenBank/DDBJ whole genome shotgun (WGS) entry which is preliminary data.</text>
</comment>
<dbReference type="InterPro" id="IPR013324">
    <property type="entry name" value="RNA_pol_sigma_r3/r4-like"/>
</dbReference>
<dbReference type="PANTHER" id="PTHR43133:SF8">
    <property type="entry name" value="RNA POLYMERASE SIGMA FACTOR HI_1459-RELATED"/>
    <property type="match status" value="1"/>
</dbReference>
<dbReference type="EMBL" id="JAFMYW010000002">
    <property type="protein sequence ID" value="MBO0948792.1"/>
    <property type="molecule type" value="Genomic_DNA"/>
</dbReference>
<sequence>MFFKRFRSSPNRSRPTTDAEFVAAYKATGNLDLLGELYERHMELVYAVCFKYLRDEAESKDAVMQLFEQLIVDLKRHDVINFKSWLHSVARNHCLMHLRSQRVRVGAGGDADSLDEDRPISEMLAVWPDEDDTALDVERHLSRLPDAMHRLPDPQRVCIDLFYLQQKSYAEVADLTGYDLKQVKSYLQNGRRNLKLILQK</sequence>
<dbReference type="CDD" id="cd06171">
    <property type="entry name" value="Sigma70_r4"/>
    <property type="match status" value="1"/>
</dbReference>
<dbReference type="RefSeq" id="WP_207328741.1">
    <property type="nucleotide sequence ID" value="NZ_JAFMYW010000002.1"/>
</dbReference>
<dbReference type="Pfam" id="PF04542">
    <property type="entry name" value="Sigma70_r2"/>
    <property type="match status" value="1"/>
</dbReference>
<evidence type="ECO:0000259" key="7">
    <source>
        <dbReference type="Pfam" id="PF08281"/>
    </source>
</evidence>
<dbReference type="InterPro" id="IPR036388">
    <property type="entry name" value="WH-like_DNA-bd_sf"/>
</dbReference>
<dbReference type="Pfam" id="PF08281">
    <property type="entry name" value="Sigma70_r4_2"/>
    <property type="match status" value="1"/>
</dbReference>
<comment type="similarity">
    <text evidence="1">Belongs to the sigma-70 factor family. ECF subfamily.</text>
</comment>
<proteinExistence type="inferred from homology"/>
<evidence type="ECO:0000313" key="8">
    <source>
        <dbReference type="EMBL" id="MBO0948792.1"/>
    </source>
</evidence>
<keyword evidence="2" id="KW-0805">Transcription regulation</keyword>
<evidence type="ECO:0000259" key="6">
    <source>
        <dbReference type="Pfam" id="PF04542"/>
    </source>
</evidence>
<evidence type="ECO:0000256" key="3">
    <source>
        <dbReference type="ARBA" id="ARBA00023082"/>
    </source>
</evidence>
<dbReference type="NCBIfam" id="TIGR02937">
    <property type="entry name" value="sigma70-ECF"/>
    <property type="match status" value="1"/>
</dbReference>
<dbReference type="Gene3D" id="1.10.1740.10">
    <property type="match status" value="1"/>
</dbReference>
<dbReference type="SUPFAM" id="SSF88946">
    <property type="entry name" value="Sigma2 domain of RNA polymerase sigma factors"/>
    <property type="match status" value="1"/>
</dbReference>
<dbReference type="InterPro" id="IPR039425">
    <property type="entry name" value="RNA_pol_sigma-70-like"/>
</dbReference>
<protein>
    <submittedName>
        <fullName evidence="8">Sigma-70 family RNA polymerase sigma factor</fullName>
    </submittedName>
</protein>
<dbReference type="InterPro" id="IPR013325">
    <property type="entry name" value="RNA_pol_sigma_r2"/>
</dbReference>
<dbReference type="SUPFAM" id="SSF88659">
    <property type="entry name" value="Sigma3 and sigma4 domains of RNA polymerase sigma factors"/>
    <property type="match status" value="1"/>
</dbReference>
<gene>
    <name evidence="8" type="ORF">J2I46_09385</name>
</gene>
<dbReference type="InterPro" id="IPR014284">
    <property type="entry name" value="RNA_pol_sigma-70_dom"/>
</dbReference>
<dbReference type="PANTHER" id="PTHR43133">
    <property type="entry name" value="RNA POLYMERASE ECF-TYPE SIGMA FACTO"/>
    <property type="match status" value="1"/>
</dbReference>
<organism evidence="8 9">
    <name type="scientific">Fibrella forsythiae</name>
    <dbReference type="NCBI Taxonomy" id="2817061"/>
    <lineage>
        <taxon>Bacteria</taxon>
        <taxon>Pseudomonadati</taxon>
        <taxon>Bacteroidota</taxon>
        <taxon>Cytophagia</taxon>
        <taxon>Cytophagales</taxon>
        <taxon>Spirosomataceae</taxon>
        <taxon>Fibrella</taxon>
    </lineage>
</organism>
<dbReference type="Gene3D" id="1.10.10.10">
    <property type="entry name" value="Winged helix-like DNA-binding domain superfamily/Winged helix DNA-binding domain"/>
    <property type="match status" value="1"/>
</dbReference>
<evidence type="ECO:0000256" key="5">
    <source>
        <dbReference type="ARBA" id="ARBA00023163"/>
    </source>
</evidence>
<feature type="domain" description="RNA polymerase sigma-70 region 2" evidence="6">
    <location>
        <begin position="37"/>
        <end position="102"/>
    </location>
</feature>
<feature type="domain" description="RNA polymerase sigma factor 70 region 4 type 2" evidence="7">
    <location>
        <begin position="143"/>
        <end position="194"/>
    </location>
</feature>
<accession>A0ABS3JFM8</accession>
<evidence type="ECO:0000256" key="2">
    <source>
        <dbReference type="ARBA" id="ARBA00023015"/>
    </source>
</evidence>
<dbReference type="InterPro" id="IPR007627">
    <property type="entry name" value="RNA_pol_sigma70_r2"/>
</dbReference>
<keyword evidence="5" id="KW-0804">Transcription</keyword>